<dbReference type="GO" id="GO:0044732">
    <property type="term" value="C:mitotic spindle pole body"/>
    <property type="evidence" value="ECO:0007669"/>
    <property type="project" value="TreeGrafter"/>
</dbReference>
<dbReference type="Proteomes" id="UP000825890">
    <property type="component" value="Unassembled WGS sequence"/>
</dbReference>
<evidence type="ECO:0000256" key="4">
    <source>
        <dbReference type="ARBA" id="ARBA00022777"/>
    </source>
</evidence>
<comment type="caution">
    <text evidence="8">The sequence shown here is derived from an EMBL/GenBank/DDBJ whole genome shotgun (WGS) entry which is preliminary data.</text>
</comment>
<dbReference type="PANTHER" id="PTHR43671">
    <property type="entry name" value="SERINE/THREONINE-PROTEIN KINASE NEK"/>
    <property type="match status" value="1"/>
</dbReference>
<dbReference type="InterPro" id="IPR000719">
    <property type="entry name" value="Prot_kinase_dom"/>
</dbReference>
<dbReference type="InterPro" id="IPR011009">
    <property type="entry name" value="Kinase-like_dom_sf"/>
</dbReference>
<dbReference type="SMART" id="SM00220">
    <property type="entry name" value="S_TKc"/>
    <property type="match status" value="1"/>
</dbReference>
<evidence type="ECO:0000256" key="3">
    <source>
        <dbReference type="ARBA" id="ARBA00022741"/>
    </source>
</evidence>
<feature type="compositionally biased region" description="Basic and acidic residues" evidence="6">
    <location>
        <begin position="101"/>
        <end position="113"/>
    </location>
</feature>
<dbReference type="Pfam" id="PF00069">
    <property type="entry name" value="Pkinase"/>
    <property type="match status" value="1"/>
</dbReference>
<dbReference type="GO" id="GO:0005737">
    <property type="term" value="C:cytoplasm"/>
    <property type="evidence" value="ECO:0007669"/>
    <property type="project" value="TreeGrafter"/>
</dbReference>
<feature type="domain" description="Protein kinase" evidence="7">
    <location>
        <begin position="377"/>
        <end position="701"/>
    </location>
</feature>
<evidence type="ECO:0000313" key="9">
    <source>
        <dbReference type="Proteomes" id="UP000825890"/>
    </source>
</evidence>
<dbReference type="EC" id="2.7.11.1" evidence="1"/>
<dbReference type="GO" id="GO:0004674">
    <property type="term" value="F:protein serine/threonine kinase activity"/>
    <property type="evidence" value="ECO:0007669"/>
    <property type="project" value="UniProtKB-EC"/>
</dbReference>
<reference evidence="8 9" key="1">
    <citation type="submission" date="2021-01" db="EMBL/GenBank/DDBJ databases">
        <title>Cercospora kikuchii MAFF 305040 whole genome shotgun sequence.</title>
        <authorList>
            <person name="Kashiwa T."/>
            <person name="Suzuki T."/>
        </authorList>
    </citation>
    <scope>NUCLEOTIDE SEQUENCE [LARGE SCALE GENOMIC DNA]</scope>
    <source>
        <strain evidence="8 9">MAFF 305040</strain>
    </source>
</reference>
<dbReference type="InterPro" id="IPR050660">
    <property type="entry name" value="NEK_Ser/Thr_kinase"/>
</dbReference>
<protein>
    <recommendedName>
        <fullName evidence="1">non-specific serine/threonine protein kinase</fullName>
        <ecNumber evidence="1">2.7.11.1</ecNumber>
    </recommendedName>
</protein>
<evidence type="ECO:0000256" key="6">
    <source>
        <dbReference type="SAM" id="MobiDB-lite"/>
    </source>
</evidence>
<gene>
    <name evidence="8" type="ORF">CKM354_000517700</name>
</gene>
<evidence type="ECO:0000259" key="7">
    <source>
        <dbReference type="PROSITE" id="PS50011"/>
    </source>
</evidence>
<keyword evidence="2" id="KW-0808">Transferase</keyword>
<dbReference type="GO" id="GO:0005634">
    <property type="term" value="C:nucleus"/>
    <property type="evidence" value="ECO:0007669"/>
    <property type="project" value="TreeGrafter"/>
</dbReference>
<dbReference type="PROSITE" id="PS00108">
    <property type="entry name" value="PROTEIN_KINASE_ST"/>
    <property type="match status" value="1"/>
</dbReference>
<dbReference type="OrthoDB" id="310217at2759"/>
<dbReference type="EMBL" id="BOLY01000003">
    <property type="protein sequence ID" value="GIZ41890.1"/>
    <property type="molecule type" value="Genomic_DNA"/>
</dbReference>
<proteinExistence type="predicted"/>
<keyword evidence="9" id="KW-1185">Reference proteome</keyword>
<evidence type="ECO:0000256" key="5">
    <source>
        <dbReference type="ARBA" id="ARBA00022840"/>
    </source>
</evidence>
<dbReference type="GO" id="GO:0005524">
    <property type="term" value="F:ATP binding"/>
    <property type="evidence" value="ECO:0007669"/>
    <property type="project" value="UniProtKB-KW"/>
</dbReference>
<dbReference type="Gene3D" id="1.10.510.10">
    <property type="entry name" value="Transferase(Phosphotransferase) domain 1"/>
    <property type="match status" value="1"/>
</dbReference>
<feature type="region of interest" description="Disordered" evidence="6">
    <location>
        <begin position="1"/>
        <end position="113"/>
    </location>
</feature>
<name>A0A9P3CLF8_9PEZI</name>
<organism evidence="8 9">
    <name type="scientific">Cercospora kikuchii</name>
    <dbReference type="NCBI Taxonomy" id="84275"/>
    <lineage>
        <taxon>Eukaryota</taxon>
        <taxon>Fungi</taxon>
        <taxon>Dikarya</taxon>
        <taxon>Ascomycota</taxon>
        <taxon>Pezizomycotina</taxon>
        <taxon>Dothideomycetes</taxon>
        <taxon>Dothideomycetidae</taxon>
        <taxon>Mycosphaerellales</taxon>
        <taxon>Mycosphaerellaceae</taxon>
        <taxon>Cercospora</taxon>
    </lineage>
</organism>
<dbReference type="GeneID" id="68290752"/>
<evidence type="ECO:0000313" key="8">
    <source>
        <dbReference type="EMBL" id="GIZ41890.1"/>
    </source>
</evidence>
<dbReference type="SUPFAM" id="SSF56112">
    <property type="entry name" value="Protein kinase-like (PK-like)"/>
    <property type="match status" value="1"/>
</dbReference>
<dbReference type="PANTHER" id="PTHR43671:SF13">
    <property type="entry name" value="SERINE_THREONINE-PROTEIN KINASE NEK2"/>
    <property type="match status" value="1"/>
</dbReference>
<keyword evidence="5" id="KW-0067">ATP-binding</keyword>
<accession>A0A9P3CLF8</accession>
<dbReference type="RefSeq" id="XP_044656377.1">
    <property type="nucleotide sequence ID" value="XM_044800442.1"/>
</dbReference>
<evidence type="ECO:0000256" key="1">
    <source>
        <dbReference type="ARBA" id="ARBA00012513"/>
    </source>
</evidence>
<keyword evidence="3" id="KW-0547">Nucleotide-binding</keyword>
<evidence type="ECO:0000256" key="2">
    <source>
        <dbReference type="ARBA" id="ARBA00022679"/>
    </source>
</evidence>
<dbReference type="AlphaFoldDB" id="A0A9P3CLF8"/>
<sequence>MQGESDKKRGRKRHRSQNDSGDGDQDRHRSKAPRRERSKNSFGTTRVAAWTSLNTTPRAPQDGGQGRPDARPMGEPLSLPSVGARPSAGADPTRRISRKRTSSDLIRRESTANKVDDAVPIDPRQTIWQYMTEVLDILTSLGAPADTIRDTINLTNVAYDLVDQGSEIDVPGIPPDAGHVAVHKVVSEAIWRMFACHHFRTEYQEELKMELDLFYGQPGATAFDIFQEVAWEAVTEKFDALNPNSKTRARFNDLRKWSEDDMTRDFVPRLAVPLSSAEGYCELLLHDIRKHRNRELQNIRGEWTQAIIDAEIRQDENERRQLEGELNTMERAVRGGEIPYGPREQRLPSWDRKVKKWEGLAQSLGFDQEMSEIQGNWHYKCQLGRGSFGNASLWVCYGPGLRIVDRKVVKETYAASLRGWDDSRLWFGNPLDRVPLEYALARSVSSKRGGDTILRVDGYGIYDTLAMHRLYAEYCPHGDLEDLIDEYAGLKYSDLVDENGRPYGKYIPNRMLWAIFEALVAALCMMSDGKLPNSRFAVTHRSFFHRDLKPANIFMAKPSTTVWHEIPIAKVGDFGPSIHADDPRSEAQGVGTHGYMAPESYDYPSFSDWYRNTEISAKADLWCVARIMLSLMRLQNDNNVDIVTLDDFAPPQLEPELEVHYSRDLIDLVHECLKFWPDDRPSCQEVWKRIQREVNYKDPTLDEESLKTRDRQDDEIILYRNPADVYSKMTFQRVD</sequence>
<dbReference type="InterPro" id="IPR008271">
    <property type="entry name" value="Ser/Thr_kinase_AS"/>
</dbReference>
<dbReference type="PROSITE" id="PS50011">
    <property type="entry name" value="PROTEIN_KINASE_DOM"/>
    <property type="match status" value="1"/>
</dbReference>
<keyword evidence="4" id="KW-0418">Kinase</keyword>
<dbReference type="GO" id="GO:0007059">
    <property type="term" value="P:chromosome segregation"/>
    <property type="evidence" value="ECO:0007669"/>
    <property type="project" value="TreeGrafter"/>
</dbReference>